<feature type="region of interest" description="Disordered" evidence="1">
    <location>
        <begin position="1"/>
        <end position="31"/>
    </location>
</feature>
<organism evidence="2 3">
    <name type="scientific">Burkholderia ambifaria IOP40-10</name>
    <dbReference type="NCBI Taxonomy" id="396596"/>
    <lineage>
        <taxon>Bacteria</taxon>
        <taxon>Pseudomonadati</taxon>
        <taxon>Pseudomonadota</taxon>
        <taxon>Betaproteobacteria</taxon>
        <taxon>Burkholderiales</taxon>
        <taxon>Burkholderiaceae</taxon>
        <taxon>Burkholderia</taxon>
        <taxon>Burkholderia cepacia complex</taxon>
    </lineage>
</organism>
<evidence type="ECO:0000313" key="2">
    <source>
        <dbReference type="EMBL" id="EDS99684.1"/>
    </source>
</evidence>
<name>B1FRY7_9BURK</name>
<comment type="caution">
    <text evidence="2">The sequence shown here is derived from an EMBL/GenBank/DDBJ whole genome shotgun (WGS) entry which is preliminary data.</text>
</comment>
<evidence type="ECO:0000313" key="3">
    <source>
        <dbReference type="Proteomes" id="UP000005463"/>
    </source>
</evidence>
<dbReference type="EMBL" id="ABLC01000481">
    <property type="protein sequence ID" value="EDS99684.1"/>
    <property type="molecule type" value="Genomic_DNA"/>
</dbReference>
<dbReference type="Proteomes" id="UP000005463">
    <property type="component" value="Unassembled WGS sequence"/>
</dbReference>
<evidence type="ECO:0000256" key="1">
    <source>
        <dbReference type="SAM" id="MobiDB-lite"/>
    </source>
</evidence>
<proteinExistence type="predicted"/>
<accession>B1FRY7</accession>
<protein>
    <submittedName>
        <fullName evidence="2">Uncharacterized protein</fullName>
    </submittedName>
</protein>
<reference evidence="2 3" key="1">
    <citation type="submission" date="2008-03" db="EMBL/GenBank/DDBJ databases">
        <title>Sequencing of the draft genome and assembly of Burkholderia ambifaria IOP40-10.</title>
        <authorList>
            <consortium name="US DOE Joint Genome Institute (JGI-PGF)"/>
            <person name="Copeland A."/>
            <person name="Lucas S."/>
            <person name="Lapidus A."/>
            <person name="Glavina del Rio T."/>
            <person name="Dalin E."/>
            <person name="Tice H."/>
            <person name="Bruce D."/>
            <person name="Goodwin L."/>
            <person name="Pitluck S."/>
            <person name="Larimer F."/>
            <person name="Land M.L."/>
            <person name="Hauser L."/>
            <person name="Tiedje J."/>
            <person name="Richardson P."/>
        </authorList>
    </citation>
    <scope>NUCLEOTIDE SEQUENCE [LARGE SCALE GENOMIC DNA]</scope>
    <source>
        <strain evidence="2 3">IOP40-10</strain>
    </source>
</reference>
<sequence length="125" mass="12705">MSVNCQSSGTAAVITPDTPPTTNISTKPAKYRNGVRNTGRPVQIVASHANTATALGIEISMLAAPKNASASGAMPVANMWCTHTSKPISIVATVDTATASYATSGRRQKVGNASDTMPIAGSTTT</sequence>
<gene>
    <name evidence="2" type="ORF">BamIOP4010DRAFT_6800</name>
</gene>
<feature type="compositionally biased region" description="Polar residues" evidence="1">
    <location>
        <begin position="1"/>
        <end position="10"/>
    </location>
</feature>
<dbReference type="AlphaFoldDB" id="B1FRY7"/>